<evidence type="ECO:0000313" key="2">
    <source>
        <dbReference type="EnsemblPlants" id="AET5Gv20442700.4"/>
    </source>
</evidence>
<proteinExistence type="predicted"/>
<organism evidence="2 3">
    <name type="scientific">Aegilops tauschii subsp. strangulata</name>
    <name type="common">Goatgrass</name>
    <dbReference type="NCBI Taxonomy" id="200361"/>
    <lineage>
        <taxon>Eukaryota</taxon>
        <taxon>Viridiplantae</taxon>
        <taxon>Streptophyta</taxon>
        <taxon>Embryophyta</taxon>
        <taxon>Tracheophyta</taxon>
        <taxon>Spermatophyta</taxon>
        <taxon>Magnoliopsida</taxon>
        <taxon>Liliopsida</taxon>
        <taxon>Poales</taxon>
        <taxon>Poaceae</taxon>
        <taxon>BOP clade</taxon>
        <taxon>Pooideae</taxon>
        <taxon>Triticodae</taxon>
        <taxon>Triticeae</taxon>
        <taxon>Triticinae</taxon>
        <taxon>Aegilops</taxon>
    </lineage>
</organism>
<evidence type="ECO:0000313" key="3">
    <source>
        <dbReference type="Proteomes" id="UP000015105"/>
    </source>
</evidence>
<feature type="region of interest" description="Disordered" evidence="1">
    <location>
        <begin position="43"/>
        <end position="128"/>
    </location>
</feature>
<sequence>MRASLTDGGHDAHSRRAYLSAAPRALPDERLFRRASLWRDTAHVAGPPQGCSEAAGRGCRAPARGSTPVEFGRRDADEDSAARPISAAQCPDVGSSRVPPRRRPPRVLRCPPRHRRMAASSPTLGALPPCSVVRKGDGNGGLLGSVWLVRRENG</sequence>
<protein>
    <submittedName>
        <fullName evidence="2">Uncharacterized protein</fullName>
    </submittedName>
</protein>
<reference evidence="3" key="2">
    <citation type="journal article" date="2017" name="Nat. Plants">
        <title>The Aegilops tauschii genome reveals multiple impacts of transposons.</title>
        <authorList>
            <person name="Zhao G."/>
            <person name="Zou C."/>
            <person name="Li K."/>
            <person name="Wang K."/>
            <person name="Li T."/>
            <person name="Gao L."/>
            <person name="Zhang X."/>
            <person name="Wang H."/>
            <person name="Yang Z."/>
            <person name="Liu X."/>
            <person name="Jiang W."/>
            <person name="Mao L."/>
            <person name="Kong X."/>
            <person name="Jiao Y."/>
            <person name="Jia J."/>
        </authorList>
    </citation>
    <scope>NUCLEOTIDE SEQUENCE [LARGE SCALE GENOMIC DNA]</scope>
    <source>
        <strain evidence="3">cv. AL8/78</strain>
    </source>
</reference>
<feature type="region of interest" description="Disordered" evidence="1">
    <location>
        <begin position="1"/>
        <end position="24"/>
    </location>
</feature>
<accession>A0A453KKN3</accession>
<dbReference type="Gramene" id="AET5Gv20442700.4">
    <property type="protein sequence ID" value="AET5Gv20442700.4"/>
    <property type="gene ID" value="AET5Gv20442700"/>
</dbReference>
<feature type="compositionally biased region" description="Low complexity" evidence="1">
    <location>
        <begin position="54"/>
        <end position="65"/>
    </location>
</feature>
<name>A0A453KKN3_AEGTS</name>
<reference evidence="2" key="3">
    <citation type="journal article" date="2017" name="Nature">
        <title>Genome sequence of the progenitor of the wheat D genome Aegilops tauschii.</title>
        <authorList>
            <person name="Luo M.C."/>
            <person name="Gu Y.Q."/>
            <person name="Puiu D."/>
            <person name="Wang H."/>
            <person name="Twardziok S.O."/>
            <person name="Deal K.R."/>
            <person name="Huo N."/>
            <person name="Zhu T."/>
            <person name="Wang L."/>
            <person name="Wang Y."/>
            <person name="McGuire P.E."/>
            <person name="Liu S."/>
            <person name="Long H."/>
            <person name="Ramasamy R.K."/>
            <person name="Rodriguez J.C."/>
            <person name="Van S.L."/>
            <person name="Yuan L."/>
            <person name="Wang Z."/>
            <person name="Xia Z."/>
            <person name="Xiao L."/>
            <person name="Anderson O.D."/>
            <person name="Ouyang S."/>
            <person name="Liang Y."/>
            <person name="Zimin A.V."/>
            <person name="Pertea G."/>
            <person name="Qi P."/>
            <person name="Bennetzen J.L."/>
            <person name="Dai X."/>
            <person name="Dawson M.W."/>
            <person name="Muller H.G."/>
            <person name="Kugler K."/>
            <person name="Rivarola-Duarte L."/>
            <person name="Spannagl M."/>
            <person name="Mayer K.F.X."/>
            <person name="Lu F.H."/>
            <person name="Bevan M.W."/>
            <person name="Leroy P."/>
            <person name="Li P."/>
            <person name="You F.M."/>
            <person name="Sun Q."/>
            <person name="Liu Z."/>
            <person name="Lyons E."/>
            <person name="Wicker T."/>
            <person name="Salzberg S.L."/>
            <person name="Devos K.M."/>
            <person name="Dvorak J."/>
        </authorList>
    </citation>
    <scope>NUCLEOTIDE SEQUENCE [LARGE SCALE GENOMIC DNA]</scope>
    <source>
        <strain evidence="2">cv. AL8/78</strain>
    </source>
</reference>
<keyword evidence="3" id="KW-1185">Reference proteome</keyword>
<reference evidence="3" key="1">
    <citation type="journal article" date="2014" name="Science">
        <title>Ancient hybridizations among the ancestral genomes of bread wheat.</title>
        <authorList>
            <consortium name="International Wheat Genome Sequencing Consortium,"/>
            <person name="Marcussen T."/>
            <person name="Sandve S.R."/>
            <person name="Heier L."/>
            <person name="Spannagl M."/>
            <person name="Pfeifer M."/>
            <person name="Jakobsen K.S."/>
            <person name="Wulff B.B."/>
            <person name="Steuernagel B."/>
            <person name="Mayer K.F."/>
            <person name="Olsen O.A."/>
        </authorList>
    </citation>
    <scope>NUCLEOTIDE SEQUENCE [LARGE SCALE GENOMIC DNA]</scope>
    <source>
        <strain evidence="3">cv. AL8/78</strain>
    </source>
</reference>
<reference evidence="2" key="5">
    <citation type="journal article" date="2021" name="G3 (Bethesda)">
        <title>Aegilops tauschii genome assembly Aet v5.0 features greater sequence contiguity and improved annotation.</title>
        <authorList>
            <person name="Wang L."/>
            <person name="Zhu T."/>
            <person name="Rodriguez J.C."/>
            <person name="Deal K.R."/>
            <person name="Dubcovsky J."/>
            <person name="McGuire P.E."/>
            <person name="Lux T."/>
            <person name="Spannagl M."/>
            <person name="Mayer K.F.X."/>
            <person name="Baldrich P."/>
            <person name="Meyers B.C."/>
            <person name="Huo N."/>
            <person name="Gu Y.Q."/>
            <person name="Zhou H."/>
            <person name="Devos K.M."/>
            <person name="Bennetzen J.L."/>
            <person name="Unver T."/>
            <person name="Budak H."/>
            <person name="Gulick P.J."/>
            <person name="Galiba G."/>
            <person name="Kalapos B."/>
            <person name="Nelson D.R."/>
            <person name="Li P."/>
            <person name="You F.M."/>
            <person name="Luo M.C."/>
            <person name="Dvorak J."/>
        </authorList>
    </citation>
    <scope>NUCLEOTIDE SEQUENCE [LARGE SCALE GENOMIC DNA]</scope>
    <source>
        <strain evidence="2">cv. AL8/78</strain>
    </source>
</reference>
<feature type="compositionally biased region" description="Basic residues" evidence="1">
    <location>
        <begin position="99"/>
        <end position="117"/>
    </location>
</feature>
<dbReference type="Proteomes" id="UP000015105">
    <property type="component" value="Chromosome 5D"/>
</dbReference>
<evidence type="ECO:0000256" key="1">
    <source>
        <dbReference type="SAM" id="MobiDB-lite"/>
    </source>
</evidence>
<reference evidence="2" key="4">
    <citation type="submission" date="2019-03" db="UniProtKB">
        <authorList>
            <consortium name="EnsemblPlants"/>
        </authorList>
    </citation>
    <scope>IDENTIFICATION</scope>
</reference>
<dbReference type="AlphaFoldDB" id="A0A453KKN3"/>
<dbReference type="EnsemblPlants" id="AET5Gv20442700.4">
    <property type="protein sequence ID" value="AET5Gv20442700.4"/>
    <property type="gene ID" value="AET5Gv20442700"/>
</dbReference>